<organism evidence="1">
    <name type="scientific">uncultured Caudovirales phage</name>
    <dbReference type="NCBI Taxonomy" id="2100421"/>
    <lineage>
        <taxon>Viruses</taxon>
        <taxon>Duplodnaviria</taxon>
        <taxon>Heunggongvirae</taxon>
        <taxon>Uroviricota</taxon>
        <taxon>Caudoviricetes</taxon>
        <taxon>Peduoviridae</taxon>
        <taxon>Maltschvirus</taxon>
        <taxon>Maltschvirus maltsch</taxon>
    </lineage>
</organism>
<reference evidence="1" key="1">
    <citation type="submission" date="2020-04" db="EMBL/GenBank/DDBJ databases">
        <authorList>
            <person name="Chiriac C."/>
            <person name="Salcher M."/>
            <person name="Ghai R."/>
            <person name="Kavagutti S V."/>
        </authorList>
    </citation>
    <scope>NUCLEOTIDE SEQUENCE</scope>
</reference>
<gene>
    <name evidence="1" type="ORF">UFOVP285_80</name>
</gene>
<sequence length="174" mass="19107">MDEELIPTAPPALDVPQELILTIAMGMEDPQAVAARYGFEGPRWDKLQEWKPFKDAVAQKIAELDTSGITFKIKAKALTEDVFEDAYKIARGNDATLLQKLEFVKLGAKLGDMEPKANAQVQAGPGFSITINLSPPKTETLVIDNVEESSQIEQAESIEEVIVAEKPKRKKKAA</sequence>
<dbReference type="EMBL" id="LR796300">
    <property type="protein sequence ID" value="CAB4135591.1"/>
    <property type="molecule type" value="Genomic_DNA"/>
</dbReference>
<evidence type="ECO:0000313" key="1">
    <source>
        <dbReference type="EMBL" id="CAB4135591.1"/>
    </source>
</evidence>
<accession>A0A6J5LN12</accession>
<proteinExistence type="predicted"/>
<protein>
    <submittedName>
        <fullName evidence="1">Uncharacterized protein</fullName>
    </submittedName>
</protein>
<name>A0A6J5LN12_9CAUD</name>